<dbReference type="GO" id="GO:0004721">
    <property type="term" value="F:phosphoprotein phosphatase activity"/>
    <property type="evidence" value="ECO:0007669"/>
    <property type="project" value="TreeGrafter"/>
</dbReference>
<evidence type="ECO:0000259" key="11">
    <source>
        <dbReference type="PROSITE" id="PS50109"/>
    </source>
</evidence>
<sequence>MKVKVAFLATAINLLVTVILVLVCVSRADAQYTELCRLSATTQDSAAFFEADVIPSLAGLVIGIVCASAMVEFCVLALVIRQVNKEARDALNVLDAFSQGEYSERMPASTGSFSQERERYNLLLSRLQDRLKKLHSRNQAVDLVMTRMQNGLIAVDADLRVMLVTPVAKELLGIKGNAEGMPIVEASKDVRLDQLFSDAMQHADGIYTNEVAARTSAGRGHRPLRLYVSVMRQEGKVVGALALVEDITKLRMLEQVRTDFAANVSHELKTPLTSIKGFVETLMNGAIEKPEMAQKFLRIIMLEADRLTRLINDILSISKLESGEDAIAQERIRIDEVVRNVVEMLELHASEKEVTLHAYDCPPTYVLGHPDRVEQMMINLIENAIKYNKPGGSVSIRIFPNGKEVNISIADTGIGIAEEHLPRLFERFYRVDKGRSRSMGGTGLGLAIVKHIVRSMGGMIEVHSKLGEGTEFLITLPQESEPAREQENDSDEQQQEGEEE</sequence>
<dbReference type="PRINTS" id="PR00344">
    <property type="entry name" value="BCTRLSENSOR"/>
</dbReference>
<evidence type="ECO:0000256" key="8">
    <source>
        <dbReference type="ARBA" id="ARBA00023136"/>
    </source>
</evidence>
<dbReference type="FunFam" id="1.10.287.130:FF:000001">
    <property type="entry name" value="Two-component sensor histidine kinase"/>
    <property type="match status" value="1"/>
</dbReference>
<evidence type="ECO:0000256" key="6">
    <source>
        <dbReference type="ARBA" id="ARBA00022777"/>
    </source>
</evidence>
<dbReference type="CDD" id="cd00082">
    <property type="entry name" value="HisKA"/>
    <property type="match status" value="1"/>
</dbReference>
<dbReference type="SMART" id="SM00387">
    <property type="entry name" value="HATPase_c"/>
    <property type="match status" value="1"/>
</dbReference>
<evidence type="ECO:0000256" key="2">
    <source>
        <dbReference type="ARBA" id="ARBA00004370"/>
    </source>
</evidence>
<proteinExistence type="predicted"/>
<dbReference type="InterPro" id="IPR035965">
    <property type="entry name" value="PAS-like_dom_sf"/>
</dbReference>
<dbReference type="PANTHER" id="PTHR45453:SF1">
    <property type="entry name" value="PHOSPHATE REGULON SENSOR PROTEIN PHOR"/>
    <property type="match status" value="1"/>
</dbReference>
<dbReference type="InterPro" id="IPR003594">
    <property type="entry name" value="HATPase_dom"/>
</dbReference>
<comment type="subcellular location">
    <subcellularLocation>
        <location evidence="2">Membrane</location>
    </subcellularLocation>
</comment>
<dbReference type="SUPFAM" id="SSF55785">
    <property type="entry name" value="PYP-like sensor domain (PAS domain)"/>
    <property type="match status" value="1"/>
</dbReference>
<keyword evidence="7" id="KW-0902">Two-component regulatory system</keyword>
<organism evidence="12 13">
    <name type="scientific">Candidatus Alectryocaccomicrobium excrementavium</name>
    <dbReference type="NCBI Taxonomy" id="2840668"/>
    <lineage>
        <taxon>Bacteria</taxon>
        <taxon>Bacillati</taxon>
        <taxon>Bacillota</taxon>
        <taxon>Clostridia</taxon>
        <taxon>Candidatus Alectryocaccomicrobium</taxon>
    </lineage>
</organism>
<dbReference type="InterPro" id="IPR000014">
    <property type="entry name" value="PAS"/>
</dbReference>
<accession>A0A9D1FXW6</accession>
<comment type="caution">
    <text evidence="12">The sequence shown here is derived from an EMBL/GenBank/DDBJ whole genome shotgun (WGS) entry which is preliminary data.</text>
</comment>
<evidence type="ECO:0000256" key="1">
    <source>
        <dbReference type="ARBA" id="ARBA00000085"/>
    </source>
</evidence>
<dbReference type="Pfam" id="PF02518">
    <property type="entry name" value="HATPase_c"/>
    <property type="match status" value="1"/>
</dbReference>
<comment type="catalytic activity">
    <reaction evidence="1">
        <text>ATP + protein L-histidine = ADP + protein N-phospho-L-histidine.</text>
        <dbReference type="EC" id="2.7.13.3"/>
    </reaction>
</comment>
<dbReference type="InterPro" id="IPR003661">
    <property type="entry name" value="HisK_dim/P_dom"/>
</dbReference>
<feature type="region of interest" description="Disordered" evidence="9">
    <location>
        <begin position="477"/>
        <end position="500"/>
    </location>
</feature>
<dbReference type="EMBL" id="DVJN01000001">
    <property type="protein sequence ID" value="HIS91387.1"/>
    <property type="molecule type" value="Genomic_DNA"/>
</dbReference>
<keyword evidence="10" id="KW-1133">Transmembrane helix</keyword>
<dbReference type="InterPro" id="IPR050351">
    <property type="entry name" value="BphY/WalK/GraS-like"/>
</dbReference>
<dbReference type="PROSITE" id="PS50109">
    <property type="entry name" value="HIS_KIN"/>
    <property type="match status" value="1"/>
</dbReference>
<evidence type="ECO:0000313" key="13">
    <source>
        <dbReference type="Proteomes" id="UP000824140"/>
    </source>
</evidence>
<dbReference type="AlphaFoldDB" id="A0A9D1FXW6"/>
<evidence type="ECO:0000256" key="7">
    <source>
        <dbReference type="ARBA" id="ARBA00023012"/>
    </source>
</evidence>
<dbReference type="Gene3D" id="1.10.287.130">
    <property type="match status" value="1"/>
</dbReference>
<dbReference type="GO" id="GO:0000155">
    <property type="term" value="F:phosphorelay sensor kinase activity"/>
    <property type="evidence" value="ECO:0007669"/>
    <property type="project" value="InterPro"/>
</dbReference>
<dbReference type="SMART" id="SM00388">
    <property type="entry name" value="HisKA"/>
    <property type="match status" value="1"/>
</dbReference>
<evidence type="ECO:0000256" key="9">
    <source>
        <dbReference type="SAM" id="MobiDB-lite"/>
    </source>
</evidence>
<reference evidence="12" key="2">
    <citation type="journal article" date="2021" name="PeerJ">
        <title>Extensive microbial diversity within the chicken gut microbiome revealed by metagenomics and culture.</title>
        <authorList>
            <person name="Gilroy R."/>
            <person name="Ravi A."/>
            <person name="Getino M."/>
            <person name="Pursley I."/>
            <person name="Horton D.L."/>
            <person name="Alikhan N.F."/>
            <person name="Baker D."/>
            <person name="Gharbi K."/>
            <person name="Hall N."/>
            <person name="Watson M."/>
            <person name="Adriaenssens E.M."/>
            <person name="Foster-Nyarko E."/>
            <person name="Jarju S."/>
            <person name="Secka A."/>
            <person name="Antonio M."/>
            <person name="Oren A."/>
            <person name="Chaudhuri R.R."/>
            <person name="La Ragione R."/>
            <person name="Hildebrand F."/>
            <person name="Pallen M.J."/>
        </authorList>
    </citation>
    <scope>NUCLEOTIDE SEQUENCE</scope>
    <source>
        <strain evidence="12">13766</strain>
    </source>
</reference>
<dbReference type="InterPro" id="IPR036097">
    <property type="entry name" value="HisK_dim/P_sf"/>
</dbReference>
<keyword evidence="5" id="KW-0808">Transferase</keyword>
<dbReference type="SUPFAM" id="SSF55874">
    <property type="entry name" value="ATPase domain of HSP90 chaperone/DNA topoisomerase II/histidine kinase"/>
    <property type="match status" value="1"/>
</dbReference>
<evidence type="ECO:0000256" key="5">
    <source>
        <dbReference type="ARBA" id="ARBA00022679"/>
    </source>
</evidence>
<dbReference type="InterPro" id="IPR005467">
    <property type="entry name" value="His_kinase_dom"/>
</dbReference>
<reference evidence="12" key="1">
    <citation type="submission" date="2020-10" db="EMBL/GenBank/DDBJ databases">
        <authorList>
            <person name="Gilroy R."/>
        </authorList>
    </citation>
    <scope>NUCLEOTIDE SEQUENCE</scope>
    <source>
        <strain evidence="12">13766</strain>
    </source>
</reference>
<dbReference type="EC" id="2.7.13.3" evidence="3"/>
<dbReference type="GO" id="GO:0005886">
    <property type="term" value="C:plasma membrane"/>
    <property type="evidence" value="ECO:0007669"/>
    <property type="project" value="TreeGrafter"/>
</dbReference>
<feature type="compositionally biased region" description="Acidic residues" evidence="9">
    <location>
        <begin position="488"/>
        <end position="500"/>
    </location>
</feature>
<dbReference type="Proteomes" id="UP000824140">
    <property type="component" value="Unassembled WGS sequence"/>
</dbReference>
<dbReference type="Gene3D" id="3.30.565.10">
    <property type="entry name" value="Histidine kinase-like ATPase, C-terminal domain"/>
    <property type="match status" value="1"/>
</dbReference>
<evidence type="ECO:0000256" key="3">
    <source>
        <dbReference type="ARBA" id="ARBA00012438"/>
    </source>
</evidence>
<feature type="transmembrane region" description="Helical" evidence="10">
    <location>
        <begin position="54"/>
        <end position="80"/>
    </location>
</feature>
<dbReference type="GO" id="GO:0016036">
    <property type="term" value="P:cellular response to phosphate starvation"/>
    <property type="evidence" value="ECO:0007669"/>
    <property type="project" value="TreeGrafter"/>
</dbReference>
<feature type="domain" description="Histidine kinase" evidence="11">
    <location>
        <begin position="263"/>
        <end position="480"/>
    </location>
</feature>
<keyword evidence="8 10" id="KW-0472">Membrane</keyword>
<keyword evidence="6" id="KW-0418">Kinase</keyword>
<protein>
    <recommendedName>
        <fullName evidence="3">histidine kinase</fullName>
        <ecNumber evidence="3">2.7.13.3</ecNumber>
    </recommendedName>
</protein>
<dbReference type="FunFam" id="3.30.565.10:FF:000006">
    <property type="entry name" value="Sensor histidine kinase WalK"/>
    <property type="match status" value="1"/>
</dbReference>
<name>A0A9D1FXW6_9FIRM</name>
<evidence type="ECO:0000256" key="4">
    <source>
        <dbReference type="ARBA" id="ARBA00022553"/>
    </source>
</evidence>
<dbReference type="SUPFAM" id="SSF47384">
    <property type="entry name" value="Homodimeric domain of signal transducing histidine kinase"/>
    <property type="match status" value="1"/>
</dbReference>
<evidence type="ECO:0000313" key="12">
    <source>
        <dbReference type="EMBL" id="HIS91387.1"/>
    </source>
</evidence>
<dbReference type="Pfam" id="PF00512">
    <property type="entry name" value="HisKA"/>
    <property type="match status" value="1"/>
</dbReference>
<dbReference type="PANTHER" id="PTHR45453">
    <property type="entry name" value="PHOSPHATE REGULON SENSOR PROTEIN PHOR"/>
    <property type="match status" value="1"/>
</dbReference>
<dbReference type="NCBIfam" id="TIGR00229">
    <property type="entry name" value="sensory_box"/>
    <property type="match status" value="1"/>
</dbReference>
<dbReference type="CDD" id="cd00075">
    <property type="entry name" value="HATPase"/>
    <property type="match status" value="1"/>
</dbReference>
<dbReference type="InterPro" id="IPR036890">
    <property type="entry name" value="HATPase_C_sf"/>
</dbReference>
<gene>
    <name evidence="12" type="ORF">IAA84_00025</name>
</gene>
<keyword evidence="10" id="KW-0812">Transmembrane</keyword>
<keyword evidence="4" id="KW-0597">Phosphoprotein</keyword>
<evidence type="ECO:0000256" key="10">
    <source>
        <dbReference type="SAM" id="Phobius"/>
    </source>
</evidence>
<dbReference type="Gene3D" id="3.30.450.20">
    <property type="entry name" value="PAS domain"/>
    <property type="match status" value="1"/>
</dbReference>
<dbReference type="InterPro" id="IPR004358">
    <property type="entry name" value="Sig_transdc_His_kin-like_C"/>
</dbReference>